<proteinExistence type="predicted"/>
<organism evidence="6 7">
    <name type="scientific">Corynebacterium oculi</name>
    <dbReference type="NCBI Taxonomy" id="1544416"/>
    <lineage>
        <taxon>Bacteria</taxon>
        <taxon>Bacillati</taxon>
        <taxon>Actinomycetota</taxon>
        <taxon>Actinomycetes</taxon>
        <taxon>Mycobacteriales</taxon>
        <taxon>Corynebacteriaceae</taxon>
        <taxon>Corynebacterium</taxon>
    </lineage>
</organism>
<evidence type="ECO:0000256" key="4">
    <source>
        <dbReference type="ARBA" id="ARBA00023136"/>
    </source>
</evidence>
<feature type="transmembrane region" description="Helical" evidence="5">
    <location>
        <begin position="272"/>
        <end position="293"/>
    </location>
</feature>
<dbReference type="CDD" id="cd01044">
    <property type="entry name" value="Ferritin_CCC1_N"/>
    <property type="match status" value="1"/>
</dbReference>
<reference evidence="6 7" key="1">
    <citation type="submission" date="2015-10" db="EMBL/GenBank/DDBJ databases">
        <title>Corynebacteirum lowii and Corynebacterium oculi species nova, derived from human clinical disease and and emended description of Corynebacterium mastiditis.</title>
        <authorList>
            <person name="Bernard K."/>
            <person name="Pacheco A.L."/>
            <person name="Mcdougall C."/>
            <person name="Burtx T."/>
            <person name="Weibe D."/>
            <person name="Tyler S."/>
            <person name="Olson A.B."/>
            <person name="Cnockaert M."/>
            <person name="Eguchi H."/>
            <person name="Kuwahara T."/>
            <person name="Nakayama-Imaohji H."/>
            <person name="Boudewijins M."/>
            <person name="Van Hoecke F."/>
            <person name="Bernier A.-M."/>
            <person name="Vandamme P."/>
        </authorList>
    </citation>
    <scope>NUCLEOTIDE SEQUENCE [LARGE SCALE GENOMIC DNA]</scope>
    <source>
        <strain evidence="6 7">NML 130210</strain>
    </source>
</reference>
<dbReference type="GO" id="GO:0030026">
    <property type="term" value="P:intracellular manganese ion homeostasis"/>
    <property type="evidence" value="ECO:0007669"/>
    <property type="project" value="InterPro"/>
</dbReference>
<keyword evidence="3 5" id="KW-1133">Transmembrane helix</keyword>
<keyword evidence="4 5" id="KW-0472">Membrane</keyword>
<protein>
    <submittedName>
        <fullName evidence="6">VIT family protein</fullName>
    </submittedName>
</protein>
<dbReference type="CDD" id="cd02433">
    <property type="entry name" value="Nodulin-21_like_2"/>
    <property type="match status" value="1"/>
</dbReference>
<feature type="transmembrane region" description="Helical" evidence="5">
    <location>
        <begin position="299"/>
        <end position="323"/>
    </location>
</feature>
<gene>
    <name evidence="6" type="ORF">Cocul_00251</name>
</gene>
<evidence type="ECO:0000313" key="7">
    <source>
        <dbReference type="Proteomes" id="UP000050517"/>
    </source>
</evidence>
<dbReference type="EMBL" id="LKST01000001">
    <property type="protein sequence ID" value="KQB85116.1"/>
    <property type="molecule type" value="Genomic_DNA"/>
</dbReference>
<dbReference type="GO" id="GO:0012505">
    <property type="term" value="C:endomembrane system"/>
    <property type="evidence" value="ECO:0007669"/>
    <property type="project" value="UniProtKB-SubCell"/>
</dbReference>
<dbReference type="OrthoDB" id="9789677at2"/>
<evidence type="ECO:0000256" key="5">
    <source>
        <dbReference type="SAM" id="Phobius"/>
    </source>
</evidence>
<dbReference type="AlphaFoldDB" id="A0A0Q0Z6E4"/>
<dbReference type="STRING" id="1544416.Cocul_00251"/>
<dbReference type="Proteomes" id="UP000050517">
    <property type="component" value="Unassembled WGS sequence"/>
</dbReference>
<dbReference type="InterPro" id="IPR039376">
    <property type="entry name" value="Ferritin_CCC1_N"/>
</dbReference>
<feature type="transmembrane region" description="Helical" evidence="5">
    <location>
        <begin position="335"/>
        <end position="356"/>
    </location>
</feature>
<accession>A0A0Q0Z6E4</accession>
<comment type="caution">
    <text evidence="6">The sequence shown here is derived from an EMBL/GenBank/DDBJ whole genome shotgun (WGS) entry which is preliminary data.</text>
</comment>
<keyword evidence="2 5" id="KW-0812">Transmembrane</keyword>
<keyword evidence="7" id="KW-1185">Reference proteome</keyword>
<evidence type="ECO:0000313" key="6">
    <source>
        <dbReference type="EMBL" id="KQB85116.1"/>
    </source>
</evidence>
<dbReference type="Pfam" id="PF01988">
    <property type="entry name" value="VIT1"/>
    <property type="match status" value="1"/>
</dbReference>
<dbReference type="GO" id="GO:0005384">
    <property type="term" value="F:manganese ion transmembrane transporter activity"/>
    <property type="evidence" value="ECO:0007669"/>
    <property type="project" value="InterPro"/>
</dbReference>
<feature type="transmembrane region" description="Helical" evidence="5">
    <location>
        <begin position="142"/>
        <end position="163"/>
    </location>
</feature>
<comment type="subcellular location">
    <subcellularLocation>
        <location evidence="1">Endomembrane system</location>
        <topology evidence="1">Multi-pass membrane protein</topology>
    </subcellularLocation>
</comment>
<evidence type="ECO:0000256" key="1">
    <source>
        <dbReference type="ARBA" id="ARBA00004127"/>
    </source>
</evidence>
<name>A0A0Q0Z6E4_9CORY</name>
<evidence type="ECO:0000256" key="2">
    <source>
        <dbReference type="ARBA" id="ARBA00022692"/>
    </source>
</evidence>
<dbReference type="RefSeq" id="WP_055121488.1">
    <property type="nucleotide sequence ID" value="NZ_LKST01000001.1"/>
</dbReference>
<dbReference type="InterPro" id="IPR008217">
    <property type="entry name" value="Ccc1_fam"/>
</dbReference>
<sequence>MNTSPPPTRKQIQRWRQYLADERAEAAVYRELARKKTGEEREILLKLAEAESRHEEYWREKLGDEVGMPQRPGVKTRFTGWLARRFGSVFVLAMMQSAEARNPYSSDDDAPDQIAADEHVHSEVVKGLAAQSRERMSGDFRAAVFGANDGLVSNLALVIGVMGSGVSSSMILLTGVSGLLAGALSMAAGEYISVKSQAELLEASTPQEDTATLLPELDVNANELALVFRARGYGAEEAEQRAREAFAQAHGAVAEASGEVAASKAKDGAWSAAMSSFLCFATGALIPVLPFLFGASALLGGVIAIALVSVALLCTGAFTGILSGKPPGPRALRQWLVGMGATAVTYVLGVLFGQVIG</sequence>
<evidence type="ECO:0000256" key="3">
    <source>
        <dbReference type="ARBA" id="ARBA00022989"/>
    </source>
</evidence>
<dbReference type="PANTHER" id="PTHR31851">
    <property type="entry name" value="FE(2+)/MN(2+) TRANSPORTER PCL1"/>
    <property type="match status" value="1"/>
</dbReference>
<dbReference type="PATRIC" id="fig|1544416.3.peg.257"/>